<comment type="caution">
    <text evidence="14">The sequence shown here is derived from an EMBL/GenBank/DDBJ whole genome shotgun (WGS) entry which is preliminary data.</text>
</comment>
<dbReference type="Pfam" id="PF13855">
    <property type="entry name" value="LRR_8"/>
    <property type="match status" value="1"/>
</dbReference>
<gene>
    <name evidence="14" type="ORF">POTOM_024018</name>
</gene>
<evidence type="ECO:0000256" key="3">
    <source>
        <dbReference type="ARBA" id="ARBA00022512"/>
    </source>
</evidence>
<name>A0A8X7ZP02_POPTO</name>
<evidence type="ECO:0000256" key="10">
    <source>
        <dbReference type="ARBA" id="ARBA00038043"/>
    </source>
</evidence>
<keyword evidence="3" id="KW-0134">Cell wall</keyword>
<sequence>MLSKQNFLSIFFIFSCIFSSSLSNPDFITLLSFKSSLLDSSNALSNWVNSTNPCIDSWLGVTCHPTTHRVTKLVLENLNLTGSIDALSQLTQLRLLSLKQNHLSSAFDLNFSYLKNLKLLYLSHNRLSGNFPSGIHSLQRLRRLDLSYNYFYGEIPFPELAQMPRLLTLRLDFNSFTGKIGPFSLFPSGSILEFNVSNNFLSGEIPAIFSRFPVSSFSGNKNLCGKPLALDCFHRTVESEPAKPGDVGMKNKNKKGVSDWVVFLIITVDAVAILAALVTITCCCYCKKRRNSEAQERIKRKVRPAGSLNSMGGFYGGGVGGGRDEVMVVFDGCKGFGDVDDLLKSSAELLGKGSAGTTYKVVVDGGDMMVVKRVREMRKRKEVDSWLRIIGGLRHSNIVSLRAYYDSNEELLLVYDFLPNGSLHSLLHGNRGPGRTPLDWTTRLKLASGSALGLAFLHGYNKAKHFHGNLTSSNIVVDHLGNACVSDIGLHQLLHAASISNNGYKAPELMPSNQNNVSQRRFTQKCDVYSFGVILLEILTGKMPNGEGETSLVKWVQRVAREEWTWEVFDFELLRYKEMEEEMVGLMQVALLCLAPFPRDRPKMSMVHMMIEDIRTKGGRQLVDRSSIMNDLSSDSSPSLCLTFEHLRVETIGTDSTDCCWGTQNVLGNRILVDADAIILGRYTGMKNQCSKD</sequence>
<dbReference type="Pfam" id="PF08263">
    <property type="entry name" value="LRRNT_2"/>
    <property type="match status" value="1"/>
</dbReference>
<dbReference type="FunFam" id="3.80.10.10:FF:000400">
    <property type="entry name" value="Nuclear pore complex protein NUP107"/>
    <property type="match status" value="1"/>
</dbReference>
<comment type="subcellular location">
    <subcellularLocation>
        <location evidence="2">Membrane</location>
    </subcellularLocation>
    <subcellularLocation>
        <location evidence="1">Secreted</location>
        <location evidence="1">Cell wall</location>
    </subcellularLocation>
</comment>
<dbReference type="PROSITE" id="PS50011">
    <property type="entry name" value="PROTEIN_KINASE_DOM"/>
    <property type="match status" value="1"/>
</dbReference>
<dbReference type="InterPro" id="IPR046959">
    <property type="entry name" value="PRK1-6/SRF4-like"/>
</dbReference>
<evidence type="ECO:0000256" key="1">
    <source>
        <dbReference type="ARBA" id="ARBA00004191"/>
    </source>
</evidence>
<feature type="domain" description="Protein kinase" evidence="13">
    <location>
        <begin position="344"/>
        <end position="611"/>
    </location>
</feature>
<dbReference type="PROSITE" id="PS51257">
    <property type="entry name" value="PROKAR_LIPOPROTEIN"/>
    <property type="match status" value="1"/>
</dbReference>
<keyword evidence="15" id="KW-1185">Reference proteome</keyword>
<dbReference type="InterPro" id="IPR001245">
    <property type="entry name" value="Ser-Thr/Tyr_kinase_cat_dom"/>
</dbReference>
<evidence type="ECO:0000256" key="8">
    <source>
        <dbReference type="ARBA" id="ARBA00022989"/>
    </source>
</evidence>
<evidence type="ECO:0000256" key="11">
    <source>
        <dbReference type="SAM" id="Phobius"/>
    </source>
</evidence>
<dbReference type="Proteomes" id="UP000886885">
    <property type="component" value="Chromosome 6A"/>
</dbReference>
<feature type="transmembrane region" description="Helical" evidence="11">
    <location>
        <begin position="260"/>
        <end position="286"/>
    </location>
</feature>
<keyword evidence="7" id="KW-0677">Repeat</keyword>
<proteinExistence type="inferred from homology"/>
<dbReference type="OrthoDB" id="1890790at2759"/>
<dbReference type="Pfam" id="PF07714">
    <property type="entry name" value="PK_Tyr_Ser-Thr"/>
    <property type="match status" value="1"/>
</dbReference>
<accession>A0A8X7ZP02</accession>
<comment type="similarity">
    <text evidence="10">Belongs to the polygalacturonase-inhibiting protein family.</text>
</comment>
<evidence type="ECO:0000256" key="9">
    <source>
        <dbReference type="ARBA" id="ARBA00023136"/>
    </source>
</evidence>
<dbReference type="InterPro" id="IPR001611">
    <property type="entry name" value="Leu-rich_rpt"/>
</dbReference>
<dbReference type="PANTHER" id="PTHR48007:SF53">
    <property type="entry name" value="OS01G0711200 PROTEIN"/>
    <property type="match status" value="1"/>
</dbReference>
<dbReference type="EMBL" id="JAAWWB010000011">
    <property type="protein sequence ID" value="KAG6772601.1"/>
    <property type="molecule type" value="Genomic_DNA"/>
</dbReference>
<dbReference type="GO" id="GO:0005524">
    <property type="term" value="F:ATP binding"/>
    <property type="evidence" value="ECO:0007669"/>
    <property type="project" value="InterPro"/>
</dbReference>
<keyword evidence="4" id="KW-0433">Leucine-rich repeat</keyword>
<evidence type="ECO:0000313" key="15">
    <source>
        <dbReference type="Proteomes" id="UP000886885"/>
    </source>
</evidence>
<evidence type="ECO:0000256" key="2">
    <source>
        <dbReference type="ARBA" id="ARBA00004370"/>
    </source>
</evidence>
<keyword evidence="8 11" id="KW-1133">Transmembrane helix</keyword>
<keyword evidence="6 12" id="KW-0732">Signal</keyword>
<keyword evidence="9 11" id="KW-0472">Membrane</keyword>
<evidence type="ECO:0000256" key="5">
    <source>
        <dbReference type="ARBA" id="ARBA00022692"/>
    </source>
</evidence>
<feature type="chain" id="PRO_5036494742" description="Protein kinase domain-containing protein" evidence="12">
    <location>
        <begin position="24"/>
        <end position="693"/>
    </location>
</feature>
<evidence type="ECO:0000259" key="13">
    <source>
        <dbReference type="PROSITE" id="PS50011"/>
    </source>
</evidence>
<dbReference type="InterPro" id="IPR000719">
    <property type="entry name" value="Prot_kinase_dom"/>
</dbReference>
<evidence type="ECO:0000256" key="4">
    <source>
        <dbReference type="ARBA" id="ARBA00022614"/>
    </source>
</evidence>
<organism evidence="14 15">
    <name type="scientific">Populus tomentosa</name>
    <name type="common">Chinese white poplar</name>
    <dbReference type="NCBI Taxonomy" id="118781"/>
    <lineage>
        <taxon>Eukaryota</taxon>
        <taxon>Viridiplantae</taxon>
        <taxon>Streptophyta</taxon>
        <taxon>Embryophyta</taxon>
        <taxon>Tracheophyta</taxon>
        <taxon>Spermatophyta</taxon>
        <taxon>Magnoliopsida</taxon>
        <taxon>eudicotyledons</taxon>
        <taxon>Gunneridae</taxon>
        <taxon>Pentapetalae</taxon>
        <taxon>rosids</taxon>
        <taxon>fabids</taxon>
        <taxon>Malpighiales</taxon>
        <taxon>Salicaceae</taxon>
        <taxon>Saliceae</taxon>
        <taxon>Populus</taxon>
    </lineage>
</organism>
<feature type="signal peptide" evidence="12">
    <location>
        <begin position="1"/>
        <end position="23"/>
    </location>
</feature>
<keyword evidence="5 11" id="KW-0812">Transmembrane</keyword>
<evidence type="ECO:0000256" key="6">
    <source>
        <dbReference type="ARBA" id="ARBA00022729"/>
    </source>
</evidence>
<dbReference type="AlphaFoldDB" id="A0A8X7ZP02"/>
<dbReference type="PANTHER" id="PTHR48007">
    <property type="entry name" value="LEUCINE-RICH REPEAT RECEPTOR-LIKE PROTEIN KINASE PXC1"/>
    <property type="match status" value="1"/>
</dbReference>
<dbReference type="InterPro" id="IPR013210">
    <property type="entry name" value="LRR_N_plant-typ"/>
</dbReference>
<keyword evidence="3" id="KW-0964">Secreted</keyword>
<dbReference type="GO" id="GO:0016020">
    <property type="term" value="C:membrane"/>
    <property type="evidence" value="ECO:0007669"/>
    <property type="project" value="UniProtKB-SubCell"/>
</dbReference>
<evidence type="ECO:0000313" key="14">
    <source>
        <dbReference type="EMBL" id="KAG6772601.1"/>
    </source>
</evidence>
<evidence type="ECO:0000256" key="7">
    <source>
        <dbReference type="ARBA" id="ARBA00022737"/>
    </source>
</evidence>
<evidence type="ECO:0000256" key="12">
    <source>
        <dbReference type="SAM" id="SignalP"/>
    </source>
</evidence>
<protein>
    <recommendedName>
        <fullName evidence="13">Protein kinase domain-containing protein</fullName>
    </recommendedName>
</protein>
<dbReference type="GO" id="GO:0004672">
    <property type="term" value="F:protein kinase activity"/>
    <property type="evidence" value="ECO:0007669"/>
    <property type="project" value="InterPro"/>
</dbReference>
<reference evidence="14" key="1">
    <citation type="journal article" date="2020" name="bioRxiv">
        <title>Hybrid origin of Populus tomentosa Carr. identified through genome sequencing and phylogenomic analysis.</title>
        <authorList>
            <person name="An X."/>
            <person name="Gao K."/>
            <person name="Chen Z."/>
            <person name="Li J."/>
            <person name="Yang X."/>
            <person name="Yang X."/>
            <person name="Zhou J."/>
            <person name="Guo T."/>
            <person name="Zhao T."/>
            <person name="Huang S."/>
            <person name="Miao D."/>
            <person name="Khan W.U."/>
            <person name="Rao P."/>
            <person name="Ye M."/>
            <person name="Lei B."/>
            <person name="Liao W."/>
            <person name="Wang J."/>
            <person name="Ji L."/>
            <person name="Li Y."/>
            <person name="Guo B."/>
            <person name="Mustafa N.S."/>
            <person name="Li S."/>
            <person name="Yun Q."/>
            <person name="Keller S.R."/>
            <person name="Mao J."/>
            <person name="Zhang R."/>
            <person name="Strauss S.H."/>
        </authorList>
    </citation>
    <scope>NUCLEOTIDE SEQUENCE</scope>
    <source>
        <strain evidence="14">GM15</strain>
        <tissue evidence="14">Leaf</tissue>
    </source>
</reference>